<protein>
    <submittedName>
        <fullName evidence="2">DUF599 family protein</fullName>
    </submittedName>
</protein>
<organism evidence="2 3">
    <name type="scientific">Phreatobacter stygius</name>
    <dbReference type="NCBI Taxonomy" id="1940610"/>
    <lineage>
        <taxon>Bacteria</taxon>
        <taxon>Pseudomonadati</taxon>
        <taxon>Pseudomonadota</taxon>
        <taxon>Alphaproteobacteria</taxon>
        <taxon>Hyphomicrobiales</taxon>
        <taxon>Phreatobacteraceae</taxon>
        <taxon>Phreatobacter</taxon>
    </lineage>
</organism>
<keyword evidence="3" id="KW-1185">Reference proteome</keyword>
<proteinExistence type="predicted"/>
<evidence type="ECO:0000313" key="2">
    <source>
        <dbReference type="EMBL" id="QCI69571.1"/>
    </source>
</evidence>
<dbReference type="KEGG" id="pstg:E8M01_34685"/>
<gene>
    <name evidence="2" type="ORF">E8M01_34685</name>
</gene>
<dbReference type="PANTHER" id="PTHR31881">
    <property type="match status" value="1"/>
</dbReference>
<dbReference type="AlphaFoldDB" id="A0A4D7B8R0"/>
<evidence type="ECO:0000256" key="1">
    <source>
        <dbReference type="SAM" id="Phobius"/>
    </source>
</evidence>
<dbReference type="Pfam" id="PF04654">
    <property type="entry name" value="DUF599"/>
    <property type="match status" value="1"/>
</dbReference>
<dbReference type="EMBL" id="CP039690">
    <property type="protein sequence ID" value="QCI69571.1"/>
    <property type="molecule type" value="Genomic_DNA"/>
</dbReference>
<feature type="transmembrane region" description="Helical" evidence="1">
    <location>
        <begin position="189"/>
        <end position="211"/>
    </location>
</feature>
<dbReference type="OrthoDB" id="9806874at2"/>
<evidence type="ECO:0000313" key="3">
    <source>
        <dbReference type="Proteomes" id="UP000298781"/>
    </source>
</evidence>
<feature type="transmembrane region" description="Helical" evidence="1">
    <location>
        <begin position="12"/>
        <end position="30"/>
    </location>
</feature>
<sequence length="225" mass="24946">MLGLTPLDAFAFAWFVMAWAGYSWLVDVLGAKRGLTSTMAVYRERWMHEMLHRSNRIVDGQINMTLQQGTAFFASTSLLAVGGGLTLIGATDRAVEFVQTLPFGYHPSREQWEVKVAGLTIIFVYAFFKFAWAYRLFNYCAILIGATPDGDRRGTEEAVAMAGRAAKMNAIAAAHFNRGQRAFFFALGYLGWFAGPIVLVVTTAAVVSVIYRRQFCSNSLDAVRL</sequence>
<keyword evidence="1" id="KW-1133">Transmembrane helix</keyword>
<dbReference type="InterPro" id="IPR006747">
    <property type="entry name" value="DUF599"/>
</dbReference>
<feature type="transmembrane region" description="Helical" evidence="1">
    <location>
        <begin position="116"/>
        <end position="134"/>
    </location>
</feature>
<keyword evidence="1" id="KW-0812">Transmembrane</keyword>
<accession>A0A4D7B8R0</accession>
<name>A0A4D7B8R0_9HYPH</name>
<reference evidence="2 3" key="1">
    <citation type="submission" date="2019-04" db="EMBL/GenBank/DDBJ databases">
        <title>Phreatobacter aquaticus sp. nov.</title>
        <authorList>
            <person name="Choi A."/>
        </authorList>
    </citation>
    <scope>NUCLEOTIDE SEQUENCE [LARGE SCALE GENOMIC DNA]</scope>
    <source>
        <strain evidence="2 3">KCTC 52518</strain>
    </source>
</reference>
<dbReference type="Proteomes" id="UP000298781">
    <property type="component" value="Chromosome"/>
</dbReference>
<keyword evidence="1" id="KW-0472">Membrane</keyword>
<dbReference type="PANTHER" id="PTHR31881:SF6">
    <property type="entry name" value="OS09G0494600 PROTEIN"/>
    <property type="match status" value="1"/>
</dbReference>